<sequence length="244" mass="25686">MTRKPPMIGVWAMSGSAVAAEALGYAGYDFIVLDMEHAPNDPPRTLGLLQAVAGTPSSAVVRLPWNDPVIVKQVLDFGAETVMFPYVQNAEEARKAVAATRYPPEGIRGFAGMSRATRYGGVKDYARRAVDGICVIVQIETQKALGNIREIAAVPGVDCIFIGPGDLSADMGFIGQPGHGEVQKVLADAAARCAELGKPCGILAANAAQARDYLAYGYSWVASGSDLGLLMSNARSELATLRSA</sequence>
<feature type="domain" description="HpcH/HpaI aldolase/citrate lyase" evidence="5">
    <location>
        <begin position="8"/>
        <end position="231"/>
    </location>
</feature>
<dbReference type="InterPro" id="IPR005000">
    <property type="entry name" value="Aldolase/citrate-lyase_domain"/>
</dbReference>
<dbReference type="InterPro" id="IPR015813">
    <property type="entry name" value="Pyrv/PenolPyrv_kinase-like_dom"/>
</dbReference>
<dbReference type="RefSeq" id="WP_261516878.1">
    <property type="nucleotide sequence ID" value="NZ_JAODNV010000021.1"/>
</dbReference>
<dbReference type="Proteomes" id="UP001149009">
    <property type="component" value="Unassembled WGS sequence"/>
</dbReference>
<comment type="caution">
    <text evidence="6">The sequence shown here is derived from an EMBL/GenBank/DDBJ whole genome shotgun (WGS) entry which is preliminary data.</text>
</comment>
<dbReference type="Gene3D" id="3.20.20.60">
    <property type="entry name" value="Phosphoenolpyruvate-binding domains"/>
    <property type="match status" value="1"/>
</dbReference>
<keyword evidence="3 6" id="KW-0456">Lyase</keyword>
<dbReference type="PANTHER" id="PTHR30502">
    <property type="entry name" value="2-KETO-3-DEOXY-L-RHAMNONATE ALDOLASE"/>
    <property type="match status" value="1"/>
</dbReference>
<dbReference type="EMBL" id="JAODNV010000021">
    <property type="protein sequence ID" value="MCT8991939.1"/>
    <property type="molecule type" value="Genomic_DNA"/>
</dbReference>
<dbReference type="InterPro" id="IPR050251">
    <property type="entry name" value="HpcH-HpaI_aldolase"/>
</dbReference>
<evidence type="ECO:0000256" key="3">
    <source>
        <dbReference type="ARBA" id="ARBA00023239"/>
    </source>
</evidence>
<protein>
    <submittedName>
        <fullName evidence="6">HpcH/HpaI aldolase/citrate lyase family protein</fullName>
    </submittedName>
</protein>
<accession>A0A9X3B0R8</accession>
<gene>
    <name evidence="6" type="ORF">NYR54_16860</name>
</gene>
<proteinExistence type="inferred from homology"/>
<keyword evidence="7" id="KW-1185">Reference proteome</keyword>
<dbReference type="GO" id="GO:0046872">
    <property type="term" value="F:metal ion binding"/>
    <property type="evidence" value="ECO:0007669"/>
    <property type="project" value="UniProtKB-KW"/>
</dbReference>
<keyword evidence="2" id="KW-0479">Metal-binding</keyword>
<dbReference type="Pfam" id="PF03328">
    <property type="entry name" value="HpcH_HpaI"/>
    <property type="match status" value="1"/>
</dbReference>
<evidence type="ECO:0000256" key="4">
    <source>
        <dbReference type="SAM" id="SignalP"/>
    </source>
</evidence>
<comment type="similarity">
    <text evidence="1">Belongs to the HpcH/HpaI aldolase family.</text>
</comment>
<evidence type="ECO:0000259" key="5">
    <source>
        <dbReference type="Pfam" id="PF03328"/>
    </source>
</evidence>
<dbReference type="InterPro" id="IPR040442">
    <property type="entry name" value="Pyrv_kinase-like_dom_sf"/>
</dbReference>
<feature type="chain" id="PRO_5040785526" evidence="4">
    <location>
        <begin position="20"/>
        <end position="244"/>
    </location>
</feature>
<dbReference type="SUPFAM" id="SSF51621">
    <property type="entry name" value="Phosphoenolpyruvate/pyruvate domain"/>
    <property type="match status" value="1"/>
</dbReference>
<organism evidence="6 7">
    <name type="scientific">Chelativorans petroleitrophicus</name>
    <dbReference type="NCBI Taxonomy" id="2975484"/>
    <lineage>
        <taxon>Bacteria</taxon>
        <taxon>Pseudomonadati</taxon>
        <taxon>Pseudomonadota</taxon>
        <taxon>Alphaproteobacteria</taxon>
        <taxon>Hyphomicrobiales</taxon>
        <taxon>Phyllobacteriaceae</taxon>
        <taxon>Chelativorans</taxon>
    </lineage>
</organism>
<reference evidence="6" key="1">
    <citation type="submission" date="2022-08" db="EMBL/GenBank/DDBJ databases">
        <title>Chelativorans sichuanense sp. nov., a paraffin oil-degrading bacterium isolated from a mixture of oil-based drill cuttings and paddy soil.</title>
        <authorList>
            <person name="Yu J."/>
            <person name="Liu H."/>
            <person name="Chen Q."/>
        </authorList>
    </citation>
    <scope>NUCLEOTIDE SEQUENCE</scope>
    <source>
        <strain evidence="6">SCAU 2101</strain>
    </source>
</reference>
<dbReference type="GO" id="GO:0005737">
    <property type="term" value="C:cytoplasm"/>
    <property type="evidence" value="ECO:0007669"/>
    <property type="project" value="TreeGrafter"/>
</dbReference>
<name>A0A9X3B0R8_9HYPH</name>
<evidence type="ECO:0000256" key="1">
    <source>
        <dbReference type="ARBA" id="ARBA00005568"/>
    </source>
</evidence>
<keyword evidence="4" id="KW-0732">Signal</keyword>
<dbReference type="PANTHER" id="PTHR30502:SF0">
    <property type="entry name" value="PHOSPHOENOLPYRUVATE CARBOXYLASE FAMILY PROTEIN"/>
    <property type="match status" value="1"/>
</dbReference>
<feature type="signal peptide" evidence="4">
    <location>
        <begin position="1"/>
        <end position="19"/>
    </location>
</feature>
<dbReference type="AlphaFoldDB" id="A0A9X3B0R8"/>
<evidence type="ECO:0000313" key="6">
    <source>
        <dbReference type="EMBL" id="MCT8991939.1"/>
    </source>
</evidence>
<evidence type="ECO:0000256" key="2">
    <source>
        <dbReference type="ARBA" id="ARBA00022723"/>
    </source>
</evidence>
<evidence type="ECO:0000313" key="7">
    <source>
        <dbReference type="Proteomes" id="UP001149009"/>
    </source>
</evidence>
<dbReference type="GO" id="GO:0016832">
    <property type="term" value="F:aldehyde-lyase activity"/>
    <property type="evidence" value="ECO:0007669"/>
    <property type="project" value="TreeGrafter"/>
</dbReference>